<dbReference type="Proteomes" id="UP001331761">
    <property type="component" value="Unassembled WGS sequence"/>
</dbReference>
<proteinExistence type="predicted"/>
<name>A0AAN8F4B2_TRICO</name>
<protein>
    <submittedName>
        <fullName evidence="1">Uncharacterized protein</fullName>
    </submittedName>
</protein>
<gene>
    <name evidence="1" type="ORF">GCK32_020251</name>
</gene>
<reference evidence="1 2" key="1">
    <citation type="submission" date="2019-10" db="EMBL/GenBank/DDBJ databases">
        <title>Assembly and Annotation for the nematode Trichostrongylus colubriformis.</title>
        <authorList>
            <person name="Martin J."/>
        </authorList>
    </citation>
    <scope>NUCLEOTIDE SEQUENCE [LARGE SCALE GENOMIC DNA]</scope>
    <source>
        <strain evidence="1">G859</strain>
        <tissue evidence="1">Whole worm</tissue>
    </source>
</reference>
<dbReference type="EMBL" id="WIXE01015986">
    <property type="protein sequence ID" value="KAK5973031.1"/>
    <property type="molecule type" value="Genomic_DNA"/>
</dbReference>
<dbReference type="AlphaFoldDB" id="A0AAN8F4B2"/>
<organism evidence="1 2">
    <name type="scientific">Trichostrongylus colubriformis</name>
    <name type="common">Black scour worm</name>
    <dbReference type="NCBI Taxonomy" id="6319"/>
    <lineage>
        <taxon>Eukaryota</taxon>
        <taxon>Metazoa</taxon>
        <taxon>Ecdysozoa</taxon>
        <taxon>Nematoda</taxon>
        <taxon>Chromadorea</taxon>
        <taxon>Rhabditida</taxon>
        <taxon>Rhabditina</taxon>
        <taxon>Rhabditomorpha</taxon>
        <taxon>Strongyloidea</taxon>
        <taxon>Trichostrongylidae</taxon>
        <taxon>Trichostrongylus</taxon>
    </lineage>
</organism>
<accession>A0AAN8F4B2</accession>
<keyword evidence="2" id="KW-1185">Reference proteome</keyword>
<sequence length="98" mass="10684">MNCSLCYSFPHKKGTTPEWEIGSISDKEFGIVKLRLALLFTAGDGYNCLVSGSEVAGISNLQNNVLVNNTVPAEFTTYQGTITIAPVQPYNNALKERI</sequence>
<evidence type="ECO:0000313" key="1">
    <source>
        <dbReference type="EMBL" id="KAK5973031.1"/>
    </source>
</evidence>
<comment type="caution">
    <text evidence="1">The sequence shown here is derived from an EMBL/GenBank/DDBJ whole genome shotgun (WGS) entry which is preliminary data.</text>
</comment>
<evidence type="ECO:0000313" key="2">
    <source>
        <dbReference type="Proteomes" id="UP001331761"/>
    </source>
</evidence>